<dbReference type="AlphaFoldDB" id="A4BQX5"/>
<proteinExistence type="predicted"/>
<dbReference type="Proteomes" id="UP000003374">
    <property type="component" value="Unassembled WGS sequence"/>
</dbReference>
<sequence>MIRLRYQQSANKDVARKMHTYSLAFLTMGISLLGLLAIPSVQAGDTARMGWRSPLHPQFELTAPLSSQLNFRFGFSRFDTSSATDQLQSALANEATPVFSASALVDWQVLPGGLHLTGGALYDDLGWSNSGQTSGVTAMGRYRSTRNGALHQDRDYLDKVKPYLGLGWRDQFGPDGSFRLQLDLGLVFQSVPPGNANSPSSDYMDNANADAKFGPTFQNFYYTPMFSAGFRYQF</sequence>
<accession>A4BQX5</accession>
<reference evidence="1 2" key="1">
    <citation type="submission" date="2006-02" db="EMBL/GenBank/DDBJ databases">
        <authorList>
            <person name="Waterbury J."/>
            <person name="Ferriera S."/>
            <person name="Johnson J."/>
            <person name="Kravitz S."/>
            <person name="Halpern A."/>
            <person name="Remington K."/>
            <person name="Beeson K."/>
            <person name="Tran B."/>
            <person name="Rogers Y.-H."/>
            <person name="Friedman R."/>
            <person name="Venter J.C."/>
        </authorList>
    </citation>
    <scope>NUCLEOTIDE SEQUENCE [LARGE SCALE GENOMIC DNA]</scope>
    <source>
        <strain evidence="1 2">Nb-231</strain>
    </source>
</reference>
<dbReference type="HOGENOM" id="CLU_1420670_0_0_6"/>
<keyword evidence="2" id="KW-1185">Reference proteome</keyword>
<dbReference type="RefSeq" id="WP_005000620.1">
    <property type="nucleotide sequence ID" value="NZ_CH672427.1"/>
</dbReference>
<gene>
    <name evidence="1" type="ORF">NB231_06291</name>
</gene>
<dbReference type="STRING" id="314278.NB231_06291"/>
<dbReference type="EMBL" id="AAOF01000005">
    <property type="protein sequence ID" value="EAR21975.1"/>
    <property type="molecule type" value="Genomic_DNA"/>
</dbReference>
<protein>
    <submittedName>
        <fullName evidence="1">Uncharacterized protein</fullName>
    </submittedName>
</protein>
<dbReference type="OrthoDB" id="5796505at2"/>
<organism evidence="1 2">
    <name type="scientific">Nitrococcus mobilis Nb-231</name>
    <dbReference type="NCBI Taxonomy" id="314278"/>
    <lineage>
        <taxon>Bacteria</taxon>
        <taxon>Pseudomonadati</taxon>
        <taxon>Pseudomonadota</taxon>
        <taxon>Gammaproteobacteria</taxon>
        <taxon>Chromatiales</taxon>
        <taxon>Ectothiorhodospiraceae</taxon>
        <taxon>Nitrococcus</taxon>
    </lineage>
</organism>
<evidence type="ECO:0000313" key="1">
    <source>
        <dbReference type="EMBL" id="EAR21975.1"/>
    </source>
</evidence>
<comment type="caution">
    <text evidence="1">The sequence shown here is derived from an EMBL/GenBank/DDBJ whole genome shotgun (WGS) entry which is preliminary data.</text>
</comment>
<name>A4BQX5_9GAMM</name>
<dbReference type="Gene3D" id="2.40.160.170">
    <property type="match status" value="1"/>
</dbReference>
<evidence type="ECO:0000313" key="2">
    <source>
        <dbReference type="Proteomes" id="UP000003374"/>
    </source>
</evidence>